<dbReference type="RefSeq" id="WP_231504789.1">
    <property type="nucleotide sequence ID" value="NZ_CAAHFK010000029.1"/>
</dbReference>
<reference evidence="2" key="1">
    <citation type="submission" date="2023-06" db="EMBL/GenBank/DDBJ databases">
        <title>Itaconate inhibition of nontuberculous mycobacteria.</title>
        <authorList>
            <person name="Spilker T."/>
        </authorList>
    </citation>
    <scope>NUCLEOTIDE SEQUENCE [LARGE SCALE GENOMIC DNA]</scope>
    <source>
        <strain evidence="2">FLAC1071</strain>
    </source>
</reference>
<dbReference type="Proteomes" id="UP001529272">
    <property type="component" value="Unassembled WGS sequence"/>
</dbReference>
<evidence type="ECO:0000313" key="1">
    <source>
        <dbReference type="EMBL" id="MDM3927035.1"/>
    </source>
</evidence>
<keyword evidence="2" id="KW-1185">Reference proteome</keyword>
<sequence length="326" mass="36357">MWTVATIPGQNSGGVYRRFCQRAGRTTVKLPFDSGELPPAIHLISRAINASAGAGGTVGVEFSPWEGASMNRRSDYVFTELSHHTDDCVPVIQQYLDFLVRGDGRKAHCPFTETMLGKRQFYYDTSDFLLDEAEFYRTIAELREFHGRQPDRYLVVGVAYRNEENFLEATAAAGEVWRQKMRLELIAAGLTIAWTHPKNPIGTHTDRDKPVEPLWVSDIPLLMLRNLDKGDEPFMLSADSKRAFVLGMKYHESIPIALRPAAISPQLELHYRLNALANLMNHVRLSSVRSVSADLAGGLTGLLKSGKTFAHAWSPEPAISDVMQDA</sequence>
<proteinExistence type="predicted"/>
<evidence type="ECO:0000313" key="2">
    <source>
        <dbReference type="Proteomes" id="UP001529272"/>
    </source>
</evidence>
<comment type="caution">
    <text evidence="1">The sequence shown here is derived from an EMBL/GenBank/DDBJ whole genome shotgun (WGS) entry which is preliminary data.</text>
</comment>
<name>A0ABT7P180_MYCIT</name>
<reference evidence="1 2" key="2">
    <citation type="submission" date="2023-06" db="EMBL/GenBank/DDBJ databases">
        <title>Itaconate inhibition of nontuberculous mycobacteria.</title>
        <authorList>
            <person name="Breen P."/>
            <person name="Zimbric M."/>
            <person name="Caverly L."/>
        </authorList>
    </citation>
    <scope>NUCLEOTIDE SEQUENCE [LARGE SCALE GENOMIC DNA]</scope>
    <source>
        <strain evidence="1 2">FLAC1071</strain>
    </source>
</reference>
<accession>A0ABT7P180</accession>
<protein>
    <submittedName>
        <fullName evidence="1">1-aminocyclopropane-1-carboxylate synthase</fullName>
    </submittedName>
</protein>
<organism evidence="1 2">
    <name type="scientific">Mycobacterium intracellulare subsp. chimaera</name>
    <dbReference type="NCBI Taxonomy" id="222805"/>
    <lineage>
        <taxon>Bacteria</taxon>
        <taxon>Bacillati</taxon>
        <taxon>Actinomycetota</taxon>
        <taxon>Actinomycetes</taxon>
        <taxon>Mycobacteriales</taxon>
        <taxon>Mycobacteriaceae</taxon>
        <taxon>Mycobacterium</taxon>
        <taxon>Mycobacterium avium complex (MAC)</taxon>
    </lineage>
</organism>
<gene>
    <name evidence="1" type="ORF">QRB35_13495</name>
</gene>
<dbReference type="EMBL" id="JASZZX010000010">
    <property type="protein sequence ID" value="MDM3927035.1"/>
    <property type="molecule type" value="Genomic_DNA"/>
</dbReference>